<proteinExistence type="predicted"/>
<dbReference type="RefSeq" id="WP_188755514.1">
    <property type="nucleotide sequence ID" value="NZ_BMJY01000004.1"/>
</dbReference>
<accession>A0A917IER6</accession>
<feature type="compositionally biased region" description="Basic and acidic residues" evidence="1">
    <location>
        <begin position="1"/>
        <end position="10"/>
    </location>
</feature>
<feature type="transmembrane region" description="Helical" evidence="2">
    <location>
        <begin position="96"/>
        <end position="118"/>
    </location>
</feature>
<comment type="caution">
    <text evidence="4">The sequence shown here is derived from an EMBL/GenBank/DDBJ whole genome shotgun (WGS) entry which is preliminary data.</text>
</comment>
<keyword evidence="2" id="KW-1133">Transmembrane helix</keyword>
<feature type="transmembrane region" description="Helical" evidence="2">
    <location>
        <begin position="130"/>
        <end position="149"/>
    </location>
</feature>
<dbReference type="Pfam" id="PF02517">
    <property type="entry name" value="Rce1-like"/>
    <property type="match status" value="1"/>
</dbReference>
<dbReference type="EMBL" id="BMJY01000004">
    <property type="protein sequence ID" value="GGH41156.1"/>
    <property type="molecule type" value="Genomic_DNA"/>
</dbReference>
<reference evidence="4" key="1">
    <citation type="journal article" date="2014" name="Int. J. Syst. Evol. Microbiol.">
        <title>Complete genome sequence of Corynebacterium casei LMG S-19264T (=DSM 44701T), isolated from a smear-ripened cheese.</title>
        <authorList>
            <consortium name="US DOE Joint Genome Institute (JGI-PGF)"/>
            <person name="Walter F."/>
            <person name="Albersmeier A."/>
            <person name="Kalinowski J."/>
            <person name="Ruckert C."/>
        </authorList>
    </citation>
    <scope>NUCLEOTIDE SEQUENCE</scope>
    <source>
        <strain evidence="4">CGMCC 1.15794</strain>
    </source>
</reference>
<keyword evidence="2" id="KW-0472">Membrane</keyword>
<dbReference type="GO" id="GO:0004175">
    <property type="term" value="F:endopeptidase activity"/>
    <property type="evidence" value="ECO:0007669"/>
    <property type="project" value="UniProtKB-ARBA"/>
</dbReference>
<feature type="transmembrane region" description="Helical" evidence="2">
    <location>
        <begin position="68"/>
        <end position="90"/>
    </location>
</feature>
<evidence type="ECO:0000256" key="1">
    <source>
        <dbReference type="SAM" id="MobiDB-lite"/>
    </source>
</evidence>
<feature type="region of interest" description="Disordered" evidence="1">
    <location>
        <begin position="1"/>
        <end position="52"/>
    </location>
</feature>
<keyword evidence="2" id="KW-0812">Transmembrane</keyword>
<dbReference type="GO" id="GO:0080120">
    <property type="term" value="P:CAAX-box protein maturation"/>
    <property type="evidence" value="ECO:0007669"/>
    <property type="project" value="UniProtKB-ARBA"/>
</dbReference>
<reference evidence="4" key="2">
    <citation type="submission" date="2020-09" db="EMBL/GenBank/DDBJ databases">
        <authorList>
            <person name="Sun Q."/>
            <person name="Zhou Y."/>
        </authorList>
    </citation>
    <scope>NUCLEOTIDE SEQUENCE</scope>
    <source>
        <strain evidence="4">CGMCC 1.15794</strain>
    </source>
</reference>
<feature type="domain" description="CAAX prenyl protease 2/Lysostaphin resistance protein A-like" evidence="3">
    <location>
        <begin position="172"/>
        <end position="270"/>
    </location>
</feature>
<organism evidence="4 5">
    <name type="scientific">Microbacterium album</name>
    <dbReference type="NCBI Taxonomy" id="2053191"/>
    <lineage>
        <taxon>Bacteria</taxon>
        <taxon>Bacillati</taxon>
        <taxon>Actinomycetota</taxon>
        <taxon>Actinomycetes</taxon>
        <taxon>Micrococcales</taxon>
        <taxon>Microbacteriaceae</taxon>
        <taxon>Microbacterium</taxon>
    </lineage>
</organism>
<feature type="transmembrane region" description="Helical" evidence="2">
    <location>
        <begin position="208"/>
        <end position="229"/>
    </location>
</feature>
<evidence type="ECO:0000259" key="3">
    <source>
        <dbReference type="Pfam" id="PF02517"/>
    </source>
</evidence>
<keyword evidence="5" id="KW-1185">Reference proteome</keyword>
<dbReference type="InterPro" id="IPR003675">
    <property type="entry name" value="Rce1/LyrA-like_dom"/>
</dbReference>
<gene>
    <name evidence="4" type="ORF">GCM10010921_13530</name>
</gene>
<sequence length="284" mass="29471">MLSENDRSEQSEAVVTPIAPGHRTASGGVAPDNIGFATEPRSRRRSSATSTRTWLEGSRTARKWDTDLIGWAALSVGAGLILSILLPTLVSGPAGTLLASTALWTGMAAPLIAAFVRTRPRGLLRFRPSDLLYGVTLGLALRLVQGWLAVAAGGDGALPSHGQMSGTPLGLWSLTGLLGPILLAPLLEELLFRGVILVAVYRIARRGLDGASLALVASSAAFVALHMIVSPPVSWEAPATLTLFGLVAAALVLLTGRIWGAVLMHAFFNGTGLLLSLAGTAFVG</sequence>
<evidence type="ECO:0000313" key="5">
    <source>
        <dbReference type="Proteomes" id="UP000657592"/>
    </source>
</evidence>
<feature type="transmembrane region" description="Helical" evidence="2">
    <location>
        <begin position="235"/>
        <end position="254"/>
    </location>
</feature>
<evidence type="ECO:0000313" key="4">
    <source>
        <dbReference type="EMBL" id="GGH41156.1"/>
    </source>
</evidence>
<protein>
    <recommendedName>
        <fullName evidence="3">CAAX prenyl protease 2/Lysostaphin resistance protein A-like domain-containing protein</fullName>
    </recommendedName>
</protein>
<dbReference type="Proteomes" id="UP000657592">
    <property type="component" value="Unassembled WGS sequence"/>
</dbReference>
<feature type="transmembrane region" description="Helical" evidence="2">
    <location>
        <begin position="261"/>
        <end position="283"/>
    </location>
</feature>
<name>A0A917IER6_9MICO</name>
<dbReference type="AlphaFoldDB" id="A0A917IER6"/>
<evidence type="ECO:0000256" key="2">
    <source>
        <dbReference type="SAM" id="Phobius"/>
    </source>
</evidence>
<feature type="transmembrane region" description="Helical" evidence="2">
    <location>
        <begin position="169"/>
        <end position="187"/>
    </location>
</feature>